<gene>
    <name evidence="2" type="ORF">PCL_12462</name>
    <name evidence="1" type="ORF">Purlil1_7324</name>
</gene>
<evidence type="ECO:0000313" key="4">
    <source>
        <dbReference type="Proteomes" id="UP001287286"/>
    </source>
</evidence>
<evidence type="ECO:0000313" key="2">
    <source>
        <dbReference type="EMBL" id="PWI71094.1"/>
    </source>
</evidence>
<accession>A0A2U3E997</accession>
<proteinExistence type="predicted"/>
<dbReference type="EMBL" id="JAWRVI010000025">
    <property type="protein sequence ID" value="KAK4088445.1"/>
    <property type="molecule type" value="Genomic_DNA"/>
</dbReference>
<protein>
    <submittedName>
        <fullName evidence="2">Uncharacterized protein</fullName>
    </submittedName>
</protein>
<keyword evidence="4" id="KW-1185">Reference proteome</keyword>
<dbReference type="EMBL" id="LCWV01000008">
    <property type="protein sequence ID" value="PWI71094.1"/>
    <property type="molecule type" value="Genomic_DNA"/>
</dbReference>
<evidence type="ECO:0000313" key="3">
    <source>
        <dbReference type="Proteomes" id="UP000245956"/>
    </source>
</evidence>
<comment type="caution">
    <text evidence="2">The sequence shown here is derived from an EMBL/GenBank/DDBJ whole genome shotgun (WGS) entry which is preliminary data.</text>
</comment>
<name>A0A2U3E997_PURLI</name>
<reference evidence="1" key="3">
    <citation type="submission" date="2023-11" db="EMBL/GenBank/DDBJ databases">
        <authorList>
            <person name="Beijen E."/>
            <person name="Ohm R.A."/>
        </authorList>
    </citation>
    <scope>NUCLEOTIDE SEQUENCE</scope>
    <source>
        <strain evidence="1">CBS 150709</strain>
    </source>
</reference>
<organism evidence="2 3">
    <name type="scientific">Purpureocillium lilacinum</name>
    <name type="common">Paecilomyces lilacinus</name>
    <dbReference type="NCBI Taxonomy" id="33203"/>
    <lineage>
        <taxon>Eukaryota</taxon>
        <taxon>Fungi</taxon>
        <taxon>Dikarya</taxon>
        <taxon>Ascomycota</taxon>
        <taxon>Pezizomycotina</taxon>
        <taxon>Sordariomycetes</taxon>
        <taxon>Hypocreomycetidae</taxon>
        <taxon>Hypocreales</taxon>
        <taxon>Ophiocordycipitaceae</taxon>
        <taxon>Purpureocillium</taxon>
    </lineage>
</organism>
<sequence>MQNLLRTAFAVFRSFIEVSGEDTPAPPCSPVSNRCWISRQRSGRNIRLRDRRRESTARASNFAAAPYEEPWTVNPEQSKAWQGWFDLLAPSPSVLLDHIRHSSAVPARPSGQAAARLSAQPVSPKHLTCARAAWPDTVSGLGWRLAASPSLRRTPRLRSGDAFPCALCPSPTSCPTASPSPPPASSIQRACLRDHGGPVARGLSPPGFSSIMTPEALRHPDAQRFSPKHHVVKWRGQMGSLVTLAGKLACLLPLHRIMPASDRLPPAQILLRQNSFWPQGLEATSSQPQWGAPAHPCPDRSLRRFIPPTGSVLRGNASAGTMRSFPNVATLIVESLVAAGL</sequence>
<reference evidence="1 4" key="4">
    <citation type="journal article" date="2024" name="Microbiol. Resour. Announc.">
        <title>Genome annotations for the ascomycete fungi Trichoderma harzianum, Trichoderma aggressivum, and Purpureocillium lilacinum.</title>
        <authorList>
            <person name="Beijen E.P.W."/>
            <person name="Ohm R.A."/>
        </authorList>
    </citation>
    <scope>NUCLEOTIDE SEQUENCE [LARGE SCALE GENOMIC DNA]</scope>
    <source>
        <strain evidence="1 4">CBS 150709</strain>
    </source>
</reference>
<dbReference type="Proteomes" id="UP001287286">
    <property type="component" value="Unassembled WGS sequence"/>
</dbReference>
<reference evidence="2 3" key="2">
    <citation type="journal article" date="2016" name="Front. Microbiol.">
        <title>Genome and transcriptome sequences reveal the specific parasitism of the nematophagous Purpureocillium lilacinum 36-1.</title>
        <authorList>
            <person name="Xie J."/>
            <person name="Li S."/>
            <person name="Mo C."/>
            <person name="Xiao X."/>
            <person name="Peng D."/>
            <person name="Wang G."/>
            <person name="Xiao Y."/>
        </authorList>
    </citation>
    <scope>NUCLEOTIDE SEQUENCE [LARGE SCALE GENOMIC DNA]</scope>
    <source>
        <strain evidence="2 3">36-1</strain>
    </source>
</reference>
<reference evidence="2" key="1">
    <citation type="submission" date="2015-05" db="EMBL/GenBank/DDBJ databases">
        <authorList>
            <person name="Wang D.B."/>
            <person name="Wang M."/>
        </authorList>
    </citation>
    <scope>NUCLEOTIDE SEQUENCE</scope>
    <source>
        <strain evidence="2">36-1</strain>
    </source>
</reference>
<dbReference type="AlphaFoldDB" id="A0A2U3E997"/>
<dbReference type="Proteomes" id="UP000245956">
    <property type="component" value="Unassembled WGS sequence"/>
</dbReference>
<evidence type="ECO:0000313" key="1">
    <source>
        <dbReference type="EMBL" id="KAK4088445.1"/>
    </source>
</evidence>